<evidence type="ECO:0000313" key="3">
    <source>
        <dbReference type="Proteomes" id="UP000604341"/>
    </source>
</evidence>
<dbReference type="InterPro" id="IPR036010">
    <property type="entry name" value="2Fe-2S_ferredoxin-like_sf"/>
</dbReference>
<gene>
    <name evidence="2" type="ORF">GCM10010844_28880</name>
</gene>
<sequence>MPELTVEGRAVTVADGVTVLAALQNLGLHVTRRSGRGEARGALCGMGVCAECRALVNGVLVRTCLTTAQAGLTVERVAEVRGDR</sequence>
<dbReference type="Pfam" id="PF13510">
    <property type="entry name" value="Fer2_4"/>
    <property type="match status" value="1"/>
</dbReference>
<dbReference type="EMBL" id="BMPE01000009">
    <property type="protein sequence ID" value="GGL08315.1"/>
    <property type="molecule type" value="Genomic_DNA"/>
</dbReference>
<name>A0ABQ2FLN4_9DEIO</name>
<evidence type="ECO:0000313" key="2">
    <source>
        <dbReference type="EMBL" id="GGL08315.1"/>
    </source>
</evidence>
<dbReference type="SUPFAM" id="SSF54292">
    <property type="entry name" value="2Fe-2S ferredoxin-like"/>
    <property type="match status" value="1"/>
</dbReference>
<comment type="caution">
    <text evidence="2">The sequence shown here is derived from an EMBL/GenBank/DDBJ whole genome shotgun (WGS) entry which is preliminary data.</text>
</comment>
<keyword evidence="3" id="KW-1185">Reference proteome</keyword>
<reference evidence="3" key="1">
    <citation type="journal article" date="2019" name="Int. J. Syst. Evol. Microbiol.">
        <title>The Global Catalogue of Microorganisms (GCM) 10K type strain sequencing project: providing services to taxonomists for standard genome sequencing and annotation.</title>
        <authorList>
            <consortium name="The Broad Institute Genomics Platform"/>
            <consortium name="The Broad Institute Genome Sequencing Center for Infectious Disease"/>
            <person name="Wu L."/>
            <person name="Ma J."/>
        </authorList>
    </citation>
    <scope>NUCLEOTIDE SEQUENCE [LARGE SCALE GENOMIC DNA]</scope>
    <source>
        <strain evidence="3">JCM 19173</strain>
    </source>
</reference>
<proteinExistence type="predicted"/>
<dbReference type="Gene3D" id="3.10.20.440">
    <property type="entry name" value="2Fe-2S iron-sulphur cluster binding domain, sarcosine oxidase, alpha subunit, N-terminal domain"/>
    <property type="match status" value="1"/>
</dbReference>
<organism evidence="2 3">
    <name type="scientific">Deinococcus radiotolerans</name>
    <dbReference type="NCBI Taxonomy" id="1309407"/>
    <lineage>
        <taxon>Bacteria</taxon>
        <taxon>Thermotogati</taxon>
        <taxon>Deinococcota</taxon>
        <taxon>Deinococci</taxon>
        <taxon>Deinococcales</taxon>
        <taxon>Deinococcaceae</taxon>
        <taxon>Deinococcus</taxon>
    </lineage>
</organism>
<keyword evidence="1" id="KW-0560">Oxidoreductase</keyword>
<dbReference type="InterPro" id="IPR042204">
    <property type="entry name" value="2Fe-2S-bd_N"/>
</dbReference>
<dbReference type="Proteomes" id="UP000604341">
    <property type="component" value="Unassembled WGS sequence"/>
</dbReference>
<evidence type="ECO:0000256" key="1">
    <source>
        <dbReference type="ARBA" id="ARBA00023002"/>
    </source>
</evidence>
<protein>
    <submittedName>
        <fullName evidence="2">Ferredoxin</fullName>
    </submittedName>
</protein>
<dbReference type="RefSeq" id="WP_189069698.1">
    <property type="nucleotide sequence ID" value="NZ_BMPE01000009.1"/>
</dbReference>
<accession>A0ABQ2FLN4</accession>